<sequence length="360" mass="39908">MSEEQPPILTASMHDLRHFATILRGINFNNVRATVTILHRGLLVKVEEARTITATAFIFSDIFDEYIYHSENQQNDNLMESSQGELLDNTMFEVSLNTLIDCLNIFGTGGPTSSGTGGSGGNKRWRKQGEGSDNESGEENEARGRGRRIEPISTTGSEKHTGMHMTYAGGGYPLTLLIAEDASGPTTTCEISTYEPEPQLDLDFDNDRMILKIILKSSWFRDALSELDPSCDKLTFVSNPPEMTNNPRNGKQRKGSATKPILRIKAGGNFGTTEMDYPNDRDVLESFECTRSISFSYRFTHIAKTLRALQSSTKTSLRIDDEGLLSLQFMMPSPKARGPEGEGAQAFIDFHCLPLDEDVV</sequence>
<evidence type="ECO:0000256" key="3">
    <source>
        <dbReference type="ARBA" id="ARBA00022763"/>
    </source>
</evidence>
<dbReference type="PANTHER" id="PTHR10870:SF0">
    <property type="entry name" value="CELL CYCLE CHECKPOINT PROTEIN RAD1"/>
    <property type="match status" value="1"/>
</dbReference>
<evidence type="ECO:0000313" key="7">
    <source>
        <dbReference type="EMBL" id="KAF9444331.1"/>
    </source>
</evidence>
<evidence type="ECO:0000256" key="6">
    <source>
        <dbReference type="SAM" id="MobiDB-lite"/>
    </source>
</evidence>
<evidence type="ECO:0000256" key="2">
    <source>
        <dbReference type="ARBA" id="ARBA00010991"/>
    </source>
</evidence>
<feature type="compositionally biased region" description="Polar residues" evidence="6">
    <location>
        <begin position="238"/>
        <end position="249"/>
    </location>
</feature>
<dbReference type="PRINTS" id="PR01245">
    <property type="entry name" value="RAD1REC1"/>
</dbReference>
<evidence type="ECO:0000256" key="4">
    <source>
        <dbReference type="ARBA" id="ARBA00023204"/>
    </source>
</evidence>
<evidence type="ECO:0000256" key="1">
    <source>
        <dbReference type="ARBA" id="ARBA00004123"/>
    </source>
</evidence>
<reference evidence="7" key="1">
    <citation type="submission" date="2020-11" db="EMBL/GenBank/DDBJ databases">
        <authorList>
            <consortium name="DOE Joint Genome Institute"/>
            <person name="Ahrendt S."/>
            <person name="Riley R."/>
            <person name="Andreopoulos W."/>
            <person name="Labutti K."/>
            <person name="Pangilinan J."/>
            <person name="Ruiz-Duenas F.J."/>
            <person name="Barrasa J.M."/>
            <person name="Sanchez-Garcia M."/>
            <person name="Camarero S."/>
            <person name="Miyauchi S."/>
            <person name="Serrano A."/>
            <person name="Linde D."/>
            <person name="Babiker R."/>
            <person name="Drula E."/>
            <person name="Ayuso-Fernandez I."/>
            <person name="Pacheco R."/>
            <person name="Padilla G."/>
            <person name="Ferreira P."/>
            <person name="Barriuso J."/>
            <person name="Kellner H."/>
            <person name="Castanera R."/>
            <person name="Alfaro M."/>
            <person name="Ramirez L."/>
            <person name="Pisabarro A.G."/>
            <person name="Kuo A."/>
            <person name="Tritt A."/>
            <person name="Lipzen A."/>
            <person name="He G."/>
            <person name="Yan M."/>
            <person name="Ng V."/>
            <person name="Cullen D."/>
            <person name="Martin F."/>
            <person name="Rosso M.-N."/>
            <person name="Henrissat B."/>
            <person name="Hibbett D."/>
            <person name="Martinez A.T."/>
            <person name="Grigoriev I.V."/>
        </authorList>
    </citation>
    <scope>NUCLEOTIDE SEQUENCE</scope>
    <source>
        <strain evidence="7">MF-IS2</strain>
    </source>
</reference>
<dbReference type="InterPro" id="IPR003021">
    <property type="entry name" value="Rad1_Rec1_Rad17"/>
</dbReference>
<dbReference type="GO" id="GO:0030896">
    <property type="term" value="C:checkpoint clamp complex"/>
    <property type="evidence" value="ECO:0007669"/>
    <property type="project" value="TreeGrafter"/>
</dbReference>
<protein>
    <submittedName>
        <fullName evidence="7">Rad1-domain-containing protein</fullName>
    </submittedName>
</protein>
<evidence type="ECO:0000256" key="5">
    <source>
        <dbReference type="ARBA" id="ARBA00023242"/>
    </source>
</evidence>
<organism evidence="7 8">
    <name type="scientific">Macrolepiota fuliginosa MF-IS2</name>
    <dbReference type="NCBI Taxonomy" id="1400762"/>
    <lineage>
        <taxon>Eukaryota</taxon>
        <taxon>Fungi</taxon>
        <taxon>Dikarya</taxon>
        <taxon>Basidiomycota</taxon>
        <taxon>Agaricomycotina</taxon>
        <taxon>Agaricomycetes</taxon>
        <taxon>Agaricomycetidae</taxon>
        <taxon>Agaricales</taxon>
        <taxon>Agaricineae</taxon>
        <taxon>Agaricaceae</taxon>
        <taxon>Macrolepiota</taxon>
    </lineage>
</organism>
<keyword evidence="3" id="KW-0227">DNA damage</keyword>
<comment type="caution">
    <text evidence="7">The sequence shown here is derived from an EMBL/GenBank/DDBJ whole genome shotgun (WGS) entry which is preliminary data.</text>
</comment>
<keyword evidence="4" id="KW-0234">DNA repair</keyword>
<dbReference type="EMBL" id="MU151384">
    <property type="protein sequence ID" value="KAF9444331.1"/>
    <property type="molecule type" value="Genomic_DNA"/>
</dbReference>
<feature type="region of interest" description="Disordered" evidence="6">
    <location>
        <begin position="111"/>
        <end position="163"/>
    </location>
</feature>
<feature type="compositionally biased region" description="Gly residues" evidence="6">
    <location>
        <begin position="111"/>
        <end position="121"/>
    </location>
</feature>
<name>A0A9P5X7R2_9AGAR</name>
<feature type="region of interest" description="Disordered" evidence="6">
    <location>
        <begin position="238"/>
        <end position="257"/>
    </location>
</feature>
<accession>A0A9P5X7R2</accession>
<dbReference type="OrthoDB" id="337581at2759"/>
<dbReference type="AlphaFoldDB" id="A0A9P5X7R2"/>
<comment type="similarity">
    <text evidence="2">Belongs to the rad1 family.</text>
</comment>
<dbReference type="Gene3D" id="3.70.10.10">
    <property type="match status" value="2"/>
</dbReference>
<feature type="compositionally biased region" description="Basic and acidic residues" evidence="6">
    <location>
        <begin position="140"/>
        <end position="150"/>
    </location>
</feature>
<dbReference type="SUPFAM" id="SSF55979">
    <property type="entry name" value="DNA clamp"/>
    <property type="match status" value="1"/>
</dbReference>
<evidence type="ECO:0000313" key="8">
    <source>
        <dbReference type="Proteomes" id="UP000807342"/>
    </source>
</evidence>
<dbReference type="Pfam" id="PF02144">
    <property type="entry name" value="Rad1"/>
    <property type="match status" value="1"/>
</dbReference>
<dbReference type="InterPro" id="IPR046938">
    <property type="entry name" value="DNA_clamp_sf"/>
</dbReference>
<dbReference type="GO" id="GO:0000077">
    <property type="term" value="P:DNA damage checkpoint signaling"/>
    <property type="evidence" value="ECO:0007669"/>
    <property type="project" value="InterPro"/>
</dbReference>
<proteinExistence type="inferred from homology"/>
<dbReference type="Proteomes" id="UP000807342">
    <property type="component" value="Unassembled WGS sequence"/>
</dbReference>
<gene>
    <name evidence="7" type="ORF">P691DRAFT_778325</name>
</gene>
<keyword evidence="8" id="KW-1185">Reference proteome</keyword>
<dbReference type="GO" id="GO:0006281">
    <property type="term" value="P:DNA repair"/>
    <property type="evidence" value="ECO:0007669"/>
    <property type="project" value="UniProtKB-KW"/>
</dbReference>
<keyword evidence="5" id="KW-0539">Nucleus</keyword>
<dbReference type="PANTHER" id="PTHR10870">
    <property type="entry name" value="CELL CYCLE CHECKPOINT PROTEIN RAD1"/>
    <property type="match status" value="1"/>
</dbReference>
<comment type="subcellular location">
    <subcellularLocation>
        <location evidence="1">Nucleus</location>
    </subcellularLocation>
</comment>